<accession>A0A0J6Y2J3</accession>
<name>A0A0J6Y2J3_COCIT</name>
<dbReference type="EMBL" id="DS028093">
    <property type="protein sequence ID" value="KMP00828.1"/>
    <property type="molecule type" value="Genomic_DNA"/>
</dbReference>
<evidence type="ECO:0000256" key="1">
    <source>
        <dbReference type="SAM" id="MobiDB-lite"/>
    </source>
</evidence>
<gene>
    <name evidence="2" type="ORF">CIRG_00970</name>
</gene>
<sequence length="59" mass="6213">MTSREEGESGADYRIPVDPIAGTLACKKERESDPEPGEGSRDAGNPLPSDLPNQGLDVS</sequence>
<dbReference type="Proteomes" id="UP000054565">
    <property type="component" value="Unassembled WGS sequence"/>
</dbReference>
<protein>
    <submittedName>
        <fullName evidence="2">Uncharacterized protein</fullName>
    </submittedName>
</protein>
<evidence type="ECO:0000313" key="2">
    <source>
        <dbReference type="EMBL" id="KMP00828.1"/>
    </source>
</evidence>
<organism evidence="2 3">
    <name type="scientific">Coccidioides immitis RMSCC 2394</name>
    <dbReference type="NCBI Taxonomy" id="404692"/>
    <lineage>
        <taxon>Eukaryota</taxon>
        <taxon>Fungi</taxon>
        <taxon>Dikarya</taxon>
        <taxon>Ascomycota</taxon>
        <taxon>Pezizomycotina</taxon>
        <taxon>Eurotiomycetes</taxon>
        <taxon>Eurotiomycetidae</taxon>
        <taxon>Onygenales</taxon>
        <taxon>Onygenaceae</taxon>
        <taxon>Coccidioides</taxon>
    </lineage>
</organism>
<proteinExistence type="predicted"/>
<reference evidence="3" key="1">
    <citation type="journal article" date="2010" name="Genome Res.">
        <title>Population genomic sequencing of Coccidioides fungi reveals recent hybridization and transposon control.</title>
        <authorList>
            <person name="Neafsey D.E."/>
            <person name="Barker B.M."/>
            <person name="Sharpton T.J."/>
            <person name="Stajich J.E."/>
            <person name="Park D.J."/>
            <person name="Whiston E."/>
            <person name="Hung C.-Y."/>
            <person name="McMahan C."/>
            <person name="White J."/>
            <person name="Sykes S."/>
            <person name="Heiman D."/>
            <person name="Young S."/>
            <person name="Zeng Q."/>
            <person name="Abouelleil A."/>
            <person name="Aftuck L."/>
            <person name="Bessette D."/>
            <person name="Brown A."/>
            <person name="FitzGerald M."/>
            <person name="Lui A."/>
            <person name="Macdonald J.P."/>
            <person name="Priest M."/>
            <person name="Orbach M.J."/>
            <person name="Galgiani J.N."/>
            <person name="Kirkland T.N."/>
            <person name="Cole G.T."/>
            <person name="Birren B.W."/>
            <person name="Henn M.R."/>
            <person name="Taylor J.W."/>
            <person name="Rounsley S.D."/>
        </authorList>
    </citation>
    <scope>NUCLEOTIDE SEQUENCE [LARGE SCALE GENOMIC DNA]</scope>
    <source>
        <strain evidence="3">RMSCC 2394</strain>
    </source>
</reference>
<feature type="compositionally biased region" description="Basic and acidic residues" evidence="1">
    <location>
        <begin position="26"/>
        <end position="41"/>
    </location>
</feature>
<feature type="region of interest" description="Disordered" evidence="1">
    <location>
        <begin position="1"/>
        <end position="59"/>
    </location>
</feature>
<evidence type="ECO:0000313" key="3">
    <source>
        <dbReference type="Proteomes" id="UP000054565"/>
    </source>
</evidence>
<dbReference type="AlphaFoldDB" id="A0A0J6Y2J3"/>